<keyword evidence="1" id="KW-0963">Cytoplasm</keyword>
<dbReference type="InterPro" id="IPR005623">
    <property type="entry name" value="Chaperone_NapD_NO3_reduct"/>
</dbReference>
<dbReference type="GO" id="GO:0005048">
    <property type="term" value="F:signal sequence binding"/>
    <property type="evidence" value="ECO:0007669"/>
    <property type="project" value="UniProtKB-UniRule"/>
</dbReference>
<evidence type="ECO:0000313" key="2">
    <source>
        <dbReference type="EMBL" id="MTU43433.1"/>
    </source>
</evidence>
<dbReference type="GeneID" id="43348127"/>
<comment type="caution">
    <text evidence="2">The sequence shown here is derived from an EMBL/GenBank/DDBJ whole genome shotgun (WGS) entry which is preliminary data.</text>
</comment>
<comment type="subunit">
    <text evidence="1">Interacts with the cytoplasmic NapA precursor.</text>
</comment>
<evidence type="ECO:0000313" key="3">
    <source>
        <dbReference type="Proteomes" id="UP000462362"/>
    </source>
</evidence>
<dbReference type="Proteomes" id="UP000462362">
    <property type="component" value="Unassembled WGS sequence"/>
</dbReference>
<name>A0A6I3S8M7_9BURK</name>
<dbReference type="GO" id="GO:0005737">
    <property type="term" value="C:cytoplasm"/>
    <property type="evidence" value="ECO:0007669"/>
    <property type="project" value="UniProtKB-SubCell"/>
</dbReference>
<proteinExistence type="inferred from homology"/>
<dbReference type="RefSeq" id="WP_008810627.1">
    <property type="nucleotide sequence ID" value="NZ_CAKVUT010000060.1"/>
</dbReference>
<protein>
    <recommendedName>
        <fullName evidence="1">Chaperone NapD</fullName>
    </recommendedName>
    <alternativeName>
        <fullName evidence="1">NapA signal peptide-binding chaperone NapD</fullName>
    </alternativeName>
</protein>
<dbReference type="HAMAP" id="MF_02200">
    <property type="entry name" value="NapD"/>
    <property type="match status" value="1"/>
</dbReference>
<organism evidence="2 3">
    <name type="scientific">Parasutterella excrementihominis</name>
    <dbReference type="NCBI Taxonomy" id="487175"/>
    <lineage>
        <taxon>Bacteria</taxon>
        <taxon>Pseudomonadati</taxon>
        <taxon>Pseudomonadota</taxon>
        <taxon>Betaproteobacteria</taxon>
        <taxon>Burkholderiales</taxon>
        <taxon>Sutterellaceae</taxon>
        <taxon>Parasutterella</taxon>
    </lineage>
</organism>
<reference evidence="2 3" key="1">
    <citation type="journal article" date="2019" name="Nat. Med.">
        <title>A library of human gut bacterial isolates paired with longitudinal multiomics data enables mechanistic microbiome research.</title>
        <authorList>
            <person name="Poyet M."/>
            <person name="Groussin M."/>
            <person name="Gibbons S.M."/>
            <person name="Avila-Pacheco J."/>
            <person name="Jiang X."/>
            <person name="Kearney S.M."/>
            <person name="Perrotta A.R."/>
            <person name="Berdy B."/>
            <person name="Zhao S."/>
            <person name="Lieberman T.D."/>
            <person name="Swanson P.K."/>
            <person name="Smith M."/>
            <person name="Roesemann S."/>
            <person name="Alexander J.E."/>
            <person name="Rich S.A."/>
            <person name="Livny J."/>
            <person name="Vlamakis H."/>
            <person name="Clish C."/>
            <person name="Bullock K."/>
            <person name="Deik A."/>
            <person name="Scott J."/>
            <person name="Pierce K.A."/>
            <person name="Xavier R.J."/>
            <person name="Alm E.J."/>
        </authorList>
    </citation>
    <scope>NUCLEOTIDE SEQUENCE [LARGE SCALE GENOMIC DNA]</scope>
    <source>
        <strain evidence="2 3">BIOML-A2</strain>
    </source>
</reference>
<dbReference type="Gene3D" id="3.30.70.920">
    <property type="match status" value="1"/>
</dbReference>
<evidence type="ECO:0000256" key="1">
    <source>
        <dbReference type="HAMAP-Rule" id="MF_02200"/>
    </source>
</evidence>
<dbReference type="AlphaFoldDB" id="A0A6I3S8M7"/>
<comment type="similarity">
    <text evidence="1">Belongs to the NapD family.</text>
</comment>
<accession>A0A6I3S8M7</accession>
<gene>
    <name evidence="1" type="primary">napD</name>
    <name evidence="2" type="ORF">GMD42_07320</name>
</gene>
<dbReference type="GO" id="GO:0051224">
    <property type="term" value="P:negative regulation of protein transport"/>
    <property type="evidence" value="ECO:0007669"/>
    <property type="project" value="UniProtKB-UniRule"/>
</dbReference>
<keyword evidence="1" id="KW-0143">Chaperone</keyword>
<comment type="function">
    <text evidence="1">Chaperone for NapA, the catalytic subunit of the periplasmic nitrate reductase. It binds directly and specifically to the twin-arginine signal peptide of NapA, preventing premature interaction with the Tat translocase and premature export.</text>
</comment>
<comment type="subcellular location">
    <subcellularLocation>
        <location evidence="1">Cytoplasm</location>
    </subcellularLocation>
</comment>
<dbReference type="EMBL" id="WNCL01000018">
    <property type="protein sequence ID" value="MTU43433.1"/>
    <property type="molecule type" value="Genomic_DNA"/>
</dbReference>
<sequence length="86" mass="9350">MNYSGVLVSAFPGRYDEMLRELDTIEGVEVHQQDPDHNRCIIVIEAPDVTAEVDLFKAVSTLSGVADAALVVHNFEDDAVVCSSNT</sequence>
<dbReference type="Pfam" id="PF03927">
    <property type="entry name" value="NapD"/>
    <property type="match status" value="1"/>
</dbReference>